<dbReference type="RefSeq" id="WP_254291297.1">
    <property type="nucleotide sequence ID" value="NZ_JAMLDX010000001.1"/>
</dbReference>
<dbReference type="GO" id="GO:0005524">
    <property type="term" value="F:ATP binding"/>
    <property type="evidence" value="ECO:0007669"/>
    <property type="project" value="UniProtKB-UniRule"/>
</dbReference>
<proteinExistence type="inferred from homology"/>
<dbReference type="HAMAP" id="MF_00061">
    <property type="entry name" value="IspE"/>
    <property type="match status" value="1"/>
</dbReference>
<dbReference type="InterPro" id="IPR036554">
    <property type="entry name" value="GHMP_kinase_C_sf"/>
</dbReference>
<dbReference type="EC" id="2.7.1.148" evidence="2 10"/>
<evidence type="ECO:0000256" key="1">
    <source>
        <dbReference type="ARBA" id="ARBA00009684"/>
    </source>
</evidence>
<dbReference type="PIRSF" id="PIRSF010376">
    <property type="entry name" value="IspE"/>
    <property type="match status" value="1"/>
</dbReference>
<feature type="domain" description="GHMP kinase N-terminal" evidence="11">
    <location>
        <begin position="66"/>
        <end position="143"/>
    </location>
</feature>
<reference evidence="13" key="1">
    <citation type="submission" date="2022-05" db="EMBL/GenBank/DDBJ databases">
        <title>Sphingomonas sp. strain MG17 Genome sequencing and assembly.</title>
        <authorList>
            <person name="Kim I."/>
        </authorList>
    </citation>
    <scope>NUCLEOTIDE SEQUENCE</scope>
    <source>
        <strain evidence="13">MG17</strain>
    </source>
</reference>
<dbReference type="InterPro" id="IPR013750">
    <property type="entry name" value="GHMP_kinase_C_dom"/>
</dbReference>
<dbReference type="Gene3D" id="3.30.70.890">
    <property type="entry name" value="GHMP kinase, C-terminal domain"/>
    <property type="match status" value="1"/>
</dbReference>
<evidence type="ECO:0000256" key="3">
    <source>
        <dbReference type="ARBA" id="ARBA00017473"/>
    </source>
</evidence>
<dbReference type="GO" id="GO:0050515">
    <property type="term" value="F:4-(cytidine 5'-diphospho)-2-C-methyl-D-erythritol kinase activity"/>
    <property type="evidence" value="ECO:0007669"/>
    <property type="project" value="UniProtKB-UniRule"/>
</dbReference>
<feature type="domain" description="GHMP kinase C-terminal" evidence="12">
    <location>
        <begin position="202"/>
        <end position="263"/>
    </location>
</feature>
<accession>A0A9X2HDA4</accession>
<evidence type="ECO:0000256" key="7">
    <source>
        <dbReference type="ARBA" id="ARBA00022840"/>
    </source>
</evidence>
<evidence type="ECO:0000313" key="13">
    <source>
        <dbReference type="EMBL" id="MCP3729001.1"/>
    </source>
</evidence>
<protein>
    <recommendedName>
        <fullName evidence="3 10">4-diphosphocytidyl-2-C-methyl-D-erythritol kinase</fullName>
        <shortName evidence="10">CMK</shortName>
        <ecNumber evidence="2 10">2.7.1.148</ecNumber>
    </recommendedName>
    <alternativeName>
        <fullName evidence="9 10">4-(cytidine-5'-diphospho)-2-C-methyl-D-erythritol kinase</fullName>
    </alternativeName>
</protein>
<comment type="function">
    <text evidence="10">Catalyzes the phosphorylation of the position 2 hydroxy group of 4-diphosphocytidyl-2C-methyl-D-erythritol.</text>
</comment>
<evidence type="ECO:0000313" key="14">
    <source>
        <dbReference type="Proteomes" id="UP001139451"/>
    </source>
</evidence>
<dbReference type="PANTHER" id="PTHR43527">
    <property type="entry name" value="4-DIPHOSPHOCYTIDYL-2-C-METHYL-D-ERYTHRITOL KINASE, CHLOROPLASTIC"/>
    <property type="match status" value="1"/>
</dbReference>
<comment type="catalytic activity">
    <reaction evidence="10">
        <text>4-CDP-2-C-methyl-D-erythritol + ATP = 4-CDP-2-C-methyl-D-erythritol 2-phosphate + ADP + H(+)</text>
        <dbReference type="Rhea" id="RHEA:18437"/>
        <dbReference type="ChEBI" id="CHEBI:15378"/>
        <dbReference type="ChEBI" id="CHEBI:30616"/>
        <dbReference type="ChEBI" id="CHEBI:57823"/>
        <dbReference type="ChEBI" id="CHEBI:57919"/>
        <dbReference type="ChEBI" id="CHEBI:456216"/>
        <dbReference type="EC" id="2.7.1.148"/>
    </reaction>
</comment>
<name>A0A9X2HDA4_9SPHN</name>
<dbReference type="GO" id="GO:0016114">
    <property type="term" value="P:terpenoid biosynthetic process"/>
    <property type="evidence" value="ECO:0007669"/>
    <property type="project" value="UniProtKB-UniRule"/>
</dbReference>
<keyword evidence="4 10" id="KW-0808">Transferase</keyword>
<keyword evidence="5 10" id="KW-0547">Nucleotide-binding</keyword>
<evidence type="ECO:0000256" key="8">
    <source>
        <dbReference type="ARBA" id="ARBA00023229"/>
    </source>
</evidence>
<keyword evidence="6 10" id="KW-0418">Kinase</keyword>
<dbReference type="Gene3D" id="3.30.230.10">
    <property type="match status" value="1"/>
</dbReference>
<dbReference type="EMBL" id="JAMLDX010000001">
    <property type="protein sequence ID" value="MCP3729001.1"/>
    <property type="molecule type" value="Genomic_DNA"/>
</dbReference>
<dbReference type="InterPro" id="IPR004424">
    <property type="entry name" value="IspE"/>
</dbReference>
<dbReference type="GO" id="GO:0019288">
    <property type="term" value="P:isopentenyl diphosphate biosynthetic process, methylerythritol 4-phosphate pathway"/>
    <property type="evidence" value="ECO:0007669"/>
    <property type="project" value="UniProtKB-UniRule"/>
</dbReference>
<dbReference type="NCBIfam" id="NF011202">
    <property type="entry name" value="PRK14608.1"/>
    <property type="match status" value="1"/>
</dbReference>
<evidence type="ECO:0000256" key="9">
    <source>
        <dbReference type="ARBA" id="ARBA00032554"/>
    </source>
</evidence>
<dbReference type="SUPFAM" id="SSF55060">
    <property type="entry name" value="GHMP Kinase, C-terminal domain"/>
    <property type="match status" value="1"/>
</dbReference>
<evidence type="ECO:0000256" key="10">
    <source>
        <dbReference type="HAMAP-Rule" id="MF_00061"/>
    </source>
</evidence>
<dbReference type="InterPro" id="IPR014721">
    <property type="entry name" value="Ribsml_uS5_D2-typ_fold_subgr"/>
</dbReference>
<dbReference type="Pfam" id="PF00288">
    <property type="entry name" value="GHMP_kinases_N"/>
    <property type="match status" value="1"/>
</dbReference>
<evidence type="ECO:0000259" key="11">
    <source>
        <dbReference type="Pfam" id="PF00288"/>
    </source>
</evidence>
<feature type="binding site" evidence="10">
    <location>
        <begin position="94"/>
        <end position="104"/>
    </location>
    <ligand>
        <name>ATP</name>
        <dbReference type="ChEBI" id="CHEBI:30616"/>
    </ligand>
</feature>
<comment type="similarity">
    <text evidence="1 10">Belongs to the GHMP kinase family. IspE subfamily.</text>
</comment>
<evidence type="ECO:0000256" key="5">
    <source>
        <dbReference type="ARBA" id="ARBA00022741"/>
    </source>
</evidence>
<evidence type="ECO:0000256" key="6">
    <source>
        <dbReference type="ARBA" id="ARBA00022777"/>
    </source>
</evidence>
<gene>
    <name evidence="10" type="primary">ispE</name>
    <name evidence="13" type="ORF">M9978_01020</name>
</gene>
<dbReference type="InterPro" id="IPR020568">
    <property type="entry name" value="Ribosomal_Su5_D2-typ_SF"/>
</dbReference>
<evidence type="ECO:0000256" key="4">
    <source>
        <dbReference type="ARBA" id="ARBA00022679"/>
    </source>
</evidence>
<dbReference type="SUPFAM" id="SSF54211">
    <property type="entry name" value="Ribosomal protein S5 domain 2-like"/>
    <property type="match status" value="1"/>
</dbReference>
<comment type="caution">
    <text evidence="13">The sequence shown here is derived from an EMBL/GenBank/DDBJ whole genome shotgun (WGS) entry which is preliminary data.</text>
</comment>
<feature type="active site" evidence="10">
    <location>
        <position position="136"/>
    </location>
</feature>
<keyword evidence="8 10" id="KW-0414">Isoprene biosynthesis</keyword>
<dbReference type="PANTHER" id="PTHR43527:SF2">
    <property type="entry name" value="4-DIPHOSPHOCYTIDYL-2-C-METHYL-D-ERYTHRITOL KINASE, CHLOROPLASTIC"/>
    <property type="match status" value="1"/>
</dbReference>
<sequence length="276" mass="27910">MTLTEPAPAKLNLALHVRRRRGDGYHELETLFAFVADGDSVELDEAGKGFAVNGPFAGALAAEADNLVTRAAASFGAAFGTAPAGRITLTKNLPVASGLGGGSADAAATLRLLARRHGTAIDDPRLFECADALGSDVPACLYSRSAIGSGRGEQLQWIDGAPGTPGLLVNPGVAVSTGAVFAAWDGIDRGGLGQGGLLDRAQAGRNDLEPPARAIAPVIGEALTLLGEQPGVILARMSGSGATCFALFDSPAARTAAAGAVAAAQPRWWCLETALS</sequence>
<evidence type="ECO:0000259" key="12">
    <source>
        <dbReference type="Pfam" id="PF08544"/>
    </source>
</evidence>
<dbReference type="NCBIfam" id="TIGR00154">
    <property type="entry name" value="ispE"/>
    <property type="match status" value="1"/>
</dbReference>
<keyword evidence="7 10" id="KW-0067">ATP-binding</keyword>
<dbReference type="AlphaFoldDB" id="A0A9X2HDA4"/>
<organism evidence="13 14">
    <name type="scientific">Sphingomonas tagetis</name>
    <dbReference type="NCBI Taxonomy" id="2949092"/>
    <lineage>
        <taxon>Bacteria</taxon>
        <taxon>Pseudomonadati</taxon>
        <taxon>Pseudomonadota</taxon>
        <taxon>Alphaproteobacteria</taxon>
        <taxon>Sphingomonadales</taxon>
        <taxon>Sphingomonadaceae</taxon>
        <taxon>Sphingomonas</taxon>
    </lineage>
</organism>
<keyword evidence="14" id="KW-1185">Reference proteome</keyword>
<dbReference type="Proteomes" id="UP001139451">
    <property type="component" value="Unassembled WGS sequence"/>
</dbReference>
<comment type="pathway">
    <text evidence="10">Isoprenoid biosynthesis; isopentenyl diphosphate biosynthesis via DXP pathway; isopentenyl diphosphate from 1-deoxy-D-xylulose 5-phosphate: step 3/6.</text>
</comment>
<dbReference type="Pfam" id="PF08544">
    <property type="entry name" value="GHMP_kinases_C"/>
    <property type="match status" value="1"/>
</dbReference>
<feature type="active site" evidence="10">
    <location>
        <position position="10"/>
    </location>
</feature>
<evidence type="ECO:0000256" key="2">
    <source>
        <dbReference type="ARBA" id="ARBA00012052"/>
    </source>
</evidence>
<dbReference type="InterPro" id="IPR006204">
    <property type="entry name" value="GHMP_kinase_N_dom"/>
</dbReference>